<dbReference type="AlphaFoldDB" id="A0A7H8QP72"/>
<protein>
    <recommendedName>
        <fullName evidence="2">NADP-dependent oxidoreductase domain-containing protein</fullName>
    </recommendedName>
</protein>
<evidence type="ECO:0000256" key="1">
    <source>
        <dbReference type="ARBA" id="ARBA00023002"/>
    </source>
</evidence>
<dbReference type="KEGG" id="trg:TRUGW13939_02865"/>
<dbReference type="Proteomes" id="UP000509510">
    <property type="component" value="Chromosome II"/>
</dbReference>
<dbReference type="Gene3D" id="3.20.20.100">
    <property type="entry name" value="NADP-dependent oxidoreductase domain"/>
    <property type="match status" value="1"/>
</dbReference>
<evidence type="ECO:0000313" key="3">
    <source>
        <dbReference type="EMBL" id="QKX55767.1"/>
    </source>
</evidence>
<accession>A0A7H8QP72</accession>
<dbReference type="GO" id="GO:0016491">
    <property type="term" value="F:oxidoreductase activity"/>
    <property type="evidence" value="ECO:0007669"/>
    <property type="project" value="UniProtKB-KW"/>
</dbReference>
<evidence type="ECO:0000313" key="4">
    <source>
        <dbReference type="Proteomes" id="UP000509510"/>
    </source>
</evidence>
<dbReference type="SUPFAM" id="SSF51430">
    <property type="entry name" value="NAD(P)-linked oxidoreductase"/>
    <property type="match status" value="1"/>
</dbReference>
<dbReference type="InterPro" id="IPR050791">
    <property type="entry name" value="Aldo-Keto_reductase"/>
</dbReference>
<dbReference type="EMBL" id="CP055899">
    <property type="protein sequence ID" value="QKX55767.1"/>
    <property type="molecule type" value="Genomic_DNA"/>
</dbReference>
<keyword evidence="1" id="KW-0560">Oxidoreductase</keyword>
<gene>
    <name evidence="3" type="ORF">TRUGW13939_02865</name>
</gene>
<sequence length="345" mass="37662">MSSNKLHQLGKNGPLVPSLGFGLMGMSTAHYGAIPGDEERFALLDRAVEIGATFWDTADLYGDNEELLGKWFRRTGKRDQIFLATKFGYVSHSKTYGTDSSAAYCKEACAKSLETLGVDQIDLYYLHSANPETPIEETMRALVELQKEGKIKHIGLSMISSSTLRRACKIGTVAAVQTEYSIFSREIEGSAGTDLLATCRELGIAVVVATPLGRGLITDAFRKGEAITPGVPDSRKAAFPRFSEENTPTNTATVDQFKSFANKKGCTVAQLALAWLLKRGDDIFPIPGTKRIRYLEENWAAQRVLLSDADEAEIDAFLESAIIAGPSVPPQFASFIFKDTKEETA</sequence>
<dbReference type="Pfam" id="PF00248">
    <property type="entry name" value="Aldo_ket_red"/>
    <property type="match status" value="1"/>
</dbReference>
<organism evidence="3 4">
    <name type="scientific">Talaromyces rugulosus</name>
    <name type="common">Penicillium rugulosum</name>
    <dbReference type="NCBI Taxonomy" id="121627"/>
    <lineage>
        <taxon>Eukaryota</taxon>
        <taxon>Fungi</taxon>
        <taxon>Dikarya</taxon>
        <taxon>Ascomycota</taxon>
        <taxon>Pezizomycotina</taxon>
        <taxon>Eurotiomycetes</taxon>
        <taxon>Eurotiomycetidae</taxon>
        <taxon>Eurotiales</taxon>
        <taxon>Trichocomaceae</taxon>
        <taxon>Talaromyces</taxon>
        <taxon>Talaromyces sect. Islandici</taxon>
    </lineage>
</organism>
<dbReference type="PANTHER" id="PTHR43625:SF40">
    <property type="entry name" value="ALDO-KETO REDUCTASE YAKC [NADP(+)]"/>
    <property type="match status" value="1"/>
</dbReference>
<keyword evidence="4" id="KW-1185">Reference proteome</keyword>
<dbReference type="PANTHER" id="PTHR43625">
    <property type="entry name" value="AFLATOXIN B1 ALDEHYDE REDUCTASE"/>
    <property type="match status" value="1"/>
</dbReference>
<dbReference type="InterPro" id="IPR020471">
    <property type="entry name" value="AKR"/>
</dbReference>
<dbReference type="RefSeq" id="XP_035341945.1">
    <property type="nucleotide sequence ID" value="XM_035486052.1"/>
</dbReference>
<feature type="domain" description="NADP-dependent oxidoreductase" evidence="2">
    <location>
        <begin position="19"/>
        <end position="318"/>
    </location>
</feature>
<dbReference type="GeneID" id="55990372"/>
<dbReference type="OrthoDB" id="37537at2759"/>
<reference evidence="4" key="1">
    <citation type="submission" date="2020-06" db="EMBL/GenBank/DDBJ databases">
        <title>A chromosome-scale genome assembly of Talaromyces rugulosus W13939.</title>
        <authorList>
            <person name="Wang B."/>
            <person name="Guo L."/>
            <person name="Ye K."/>
            <person name="Wang L."/>
        </authorList>
    </citation>
    <scope>NUCLEOTIDE SEQUENCE [LARGE SCALE GENOMIC DNA]</scope>
    <source>
        <strain evidence="4">W13939</strain>
    </source>
</reference>
<evidence type="ECO:0000259" key="2">
    <source>
        <dbReference type="Pfam" id="PF00248"/>
    </source>
</evidence>
<name>A0A7H8QP72_TALRU</name>
<dbReference type="InterPro" id="IPR036812">
    <property type="entry name" value="NAD(P)_OxRdtase_dom_sf"/>
</dbReference>
<dbReference type="InterPro" id="IPR023210">
    <property type="entry name" value="NADP_OxRdtase_dom"/>
</dbReference>
<proteinExistence type="predicted"/>
<dbReference type="PRINTS" id="PR00069">
    <property type="entry name" value="ALDKETRDTASE"/>
</dbReference>
<dbReference type="GO" id="GO:0005737">
    <property type="term" value="C:cytoplasm"/>
    <property type="evidence" value="ECO:0007669"/>
    <property type="project" value="TreeGrafter"/>
</dbReference>